<name>A0A0E9VN03_ANGAN</name>
<reference evidence="1" key="2">
    <citation type="journal article" date="2015" name="Fish Shellfish Immunol.">
        <title>Early steps in the European eel (Anguilla anguilla)-Vibrio vulnificus interaction in the gills: Role of the RtxA13 toxin.</title>
        <authorList>
            <person name="Callol A."/>
            <person name="Pajuelo D."/>
            <person name="Ebbesson L."/>
            <person name="Teles M."/>
            <person name="MacKenzie S."/>
            <person name="Amaro C."/>
        </authorList>
    </citation>
    <scope>NUCLEOTIDE SEQUENCE</scope>
</reference>
<sequence length="36" mass="4172">MHTRQGMLITVCILALCVFKVDLSRPAHKKKQRAFM</sequence>
<proteinExistence type="predicted"/>
<evidence type="ECO:0000313" key="1">
    <source>
        <dbReference type="EMBL" id="JAH78765.1"/>
    </source>
</evidence>
<dbReference type="EMBL" id="GBXM01029812">
    <property type="protein sequence ID" value="JAH78765.1"/>
    <property type="molecule type" value="Transcribed_RNA"/>
</dbReference>
<protein>
    <submittedName>
        <fullName evidence="1">Uncharacterized protein</fullName>
    </submittedName>
</protein>
<reference evidence="1" key="1">
    <citation type="submission" date="2014-11" db="EMBL/GenBank/DDBJ databases">
        <authorList>
            <person name="Amaro Gonzalez C."/>
        </authorList>
    </citation>
    <scope>NUCLEOTIDE SEQUENCE</scope>
</reference>
<dbReference type="AlphaFoldDB" id="A0A0E9VN03"/>
<accession>A0A0E9VN03</accession>
<organism evidence="1">
    <name type="scientific">Anguilla anguilla</name>
    <name type="common">European freshwater eel</name>
    <name type="synonym">Muraena anguilla</name>
    <dbReference type="NCBI Taxonomy" id="7936"/>
    <lineage>
        <taxon>Eukaryota</taxon>
        <taxon>Metazoa</taxon>
        <taxon>Chordata</taxon>
        <taxon>Craniata</taxon>
        <taxon>Vertebrata</taxon>
        <taxon>Euteleostomi</taxon>
        <taxon>Actinopterygii</taxon>
        <taxon>Neopterygii</taxon>
        <taxon>Teleostei</taxon>
        <taxon>Anguilliformes</taxon>
        <taxon>Anguillidae</taxon>
        <taxon>Anguilla</taxon>
    </lineage>
</organism>